<dbReference type="PROSITE" id="PS00211">
    <property type="entry name" value="ABC_TRANSPORTER_1"/>
    <property type="match status" value="1"/>
</dbReference>
<dbReference type="SMART" id="SM00382">
    <property type="entry name" value="AAA"/>
    <property type="match status" value="2"/>
</dbReference>
<reference evidence="5 6" key="1">
    <citation type="submission" date="2020-02" db="EMBL/GenBank/DDBJ databases">
        <title>Draft genome sequence of Lactococcus sp. Hs30E4-3.</title>
        <authorList>
            <person name="Noda S."/>
            <person name="Yuki M."/>
            <person name="Ohkuma M."/>
        </authorList>
    </citation>
    <scope>NUCLEOTIDE SEQUENCE [LARGE SCALE GENOMIC DNA]</scope>
    <source>
        <strain evidence="5 6">Hs30E4-3</strain>
    </source>
</reference>
<feature type="domain" description="ABC transporter" evidence="4">
    <location>
        <begin position="309"/>
        <end position="490"/>
    </location>
</feature>
<accession>A0A6A0BD84</accession>
<gene>
    <name evidence="5" type="ORF">Hs30E_19400</name>
</gene>
<sequence length="490" mass="56254">MIDLKHITFGYDDKMIFEDVSVIFDAHWKLALVGRNGRGKTTLMNLLLGKLPFSGSCHSDVVFTYFPQKIADKTQLTKFILDDLYDFEDWQIQRELNLLGLSSDILWRPYETLSGGEQTKVLLAGLFLDETHFPLIDEPTNHLDTASRAKIATYLQAKNLGYIVASHDRKFLDTVSDHLLAIERNGLELLATNFSTYEVQKKQRDAFEMAENNKRKSEIGRLKKTARDKSNWSRNREKDKYGKPDKKGSGAIADTGFIGTRAARMMKKSKILERRMTSEIVEKEKLLKNLEKVDSLSIAYQPSHRKLLLNEDNMTVAFDNEQALFEPIKFQQKASQITAITGQNGIGKTQLLNKLVAIAESKKLKISRVRQIYEDNQGDLKTFAEKNQLDYTAFLNNLRKLGMAREVFNQKIEQMSMGQQKKVELAKSLSESAELYIWDEPLNYLDVFNHEQIKKLLQTIKPALIIVEHDATFIQNIADQVIDLKQVIYF</sequence>
<evidence type="ECO:0000313" key="6">
    <source>
        <dbReference type="Proteomes" id="UP000480303"/>
    </source>
</evidence>
<dbReference type="PANTHER" id="PTHR42855">
    <property type="entry name" value="ABC TRANSPORTER ATP-BINDING SUBUNIT"/>
    <property type="match status" value="1"/>
</dbReference>
<dbReference type="GO" id="GO:0005524">
    <property type="term" value="F:ATP binding"/>
    <property type="evidence" value="ECO:0007669"/>
    <property type="project" value="UniProtKB-KW"/>
</dbReference>
<dbReference type="InterPro" id="IPR051309">
    <property type="entry name" value="ABCF_ATPase"/>
</dbReference>
<feature type="domain" description="ABC transporter" evidence="4">
    <location>
        <begin position="2"/>
        <end position="209"/>
    </location>
</feature>
<keyword evidence="2" id="KW-0067">ATP-binding</keyword>
<dbReference type="PANTHER" id="PTHR42855:SF2">
    <property type="entry name" value="DRUG RESISTANCE ABC TRANSPORTER,ATP-BINDING PROTEIN"/>
    <property type="match status" value="1"/>
</dbReference>
<dbReference type="InterPro" id="IPR003593">
    <property type="entry name" value="AAA+_ATPase"/>
</dbReference>
<dbReference type="InterPro" id="IPR027417">
    <property type="entry name" value="P-loop_NTPase"/>
</dbReference>
<keyword evidence="6" id="KW-1185">Reference proteome</keyword>
<feature type="region of interest" description="Disordered" evidence="3">
    <location>
        <begin position="209"/>
        <end position="248"/>
    </location>
</feature>
<dbReference type="Pfam" id="PF00005">
    <property type="entry name" value="ABC_tran"/>
    <property type="match status" value="2"/>
</dbReference>
<organism evidence="5 6">
    <name type="scientific">Pseudolactococcus hodotermopsidis</name>
    <dbReference type="NCBI Taxonomy" id="2709157"/>
    <lineage>
        <taxon>Bacteria</taxon>
        <taxon>Bacillati</taxon>
        <taxon>Bacillota</taxon>
        <taxon>Bacilli</taxon>
        <taxon>Lactobacillales</taxon>
        <taxon>Streptococcaceae</taxon>
        <taxon>Pseudolactococcus</taxon>
    </lineage>
</organism>
<name>A0A6A0BD84_9LACT</name>
<evidence type="ECO:0000256" key="3">
    <source>
        <dbReference type="SAM" id="MobiDB-lite"/>
    </source>
</evidence>
<evidence type="ECO:0000313" key="5">
    <source>
        <dbReference type="EMBL" id="GFH43389.1"/>
    </source>
</evidence>
<dbReference type="PROSITE" id="PS50893">
    <property type="entry name" value="ABC_TRANSPORTER_2"/>
    <property type="match status" value="2"/>
</dbReference>
<keyword evidence="1" id="KW-0547">Nucleotide-binding</keyword>
<dbReference type="InterPro" id="IPR017871">
    <property type="entry name" value="ABC_transporter-like_CS"/>
</dbReference>
<protein>
    <submittedName>
        <fullName evidence="5">Lsa family ABC-F type ribosomal protection protein</fullName>
    </submittedName>
</protein>
<dbReference type="EMBL" id="BLLI01000087">
    <property type="protein sequence ID" value="GFH43389.1"/>
    <property type="molecule type" value="Genomic_DNA"/>
</dbReference>
<dbReference type="Gene3D" id="3.40.50.300">
    <property type="entry name" value="P-loop containing nucleotide triphosphate hydrolases"/>
    <property type="match status" value="2"/>
</dbReference>
<evidence type="ECO:0000256" key="2">
    <source>
        <dbReference type="ARBA" id="ARBA00022840"/>
    </source>
</evidence>
<dbReference type="Proteomes" id="UP000480303">
    <property type="component" value="Unassembled WGS sequence"/>
</dbReference>
<dbReference type="NCBIfam" id="NF000355">
    <property type="entry name" value="ribo_prot_ABC_F"/>
    <property type="match status" value="1"/>
</dbReference>
<dbReference type="InterPro" id="IPR003439">
    <property type="entry name" value="ABC_transporter-like_ATP-bd"/>
</dbReference>
<proteinExistence type="predicted"/>
<dbReference type="RefSeq" id="WP_371864152.1">
    <property type="nucleotide sequence ID" value="NZ_BLLI01000087.1"/>
</dbReference>
<dbReference type="SUPFAM" id="SSF52540">
    <property type="entry name" value="P-loop containing nucleoside triphosphate hydrolases"/>
    <property type="match status" value="2"/>
</dbReference>
<evidence type="ECO:0000256" key="1">
    <source>
        <dbReference type="ARBA" id="ARBA00022741"/>
    </source>
</evidence>
<dbReference type="CDD" id="cd03221">
    <property type="entry name" value="ABCF_EF-3"/>
    <property type="match status" value="1"/>
</dbReference>
<comment type="caution">
    <text evidence="5">The sequence shown here is derived from an EMBL/GenBank/DDBJ whole genome shotgun (WGS) entry which is preliminary data.</text>
</comment>
<dbReference type="GO" id="GO:0016887">
    <property type="term" value="F:ATP hydrolysis activity"/>
    <property type="evidence" value="ECO:0007669"/>
    <property type="project" value="InterPro"/>
</dbReference>
<dbReference type="AlphaFoldDB" id="A0A6A0BD84"/>
<evidence type="ECO:0000259" key="4">
    <source>
        <dbReference type="PROSITE" id="PS50893"/>
    </source>
</evidence>